<organism evidence="2 3">
    <name type="scientific">Angomonas deanei</name>
    <dbReference type="NCBI Taxonomy" id="59799"/>
    <lineage>
        <taxon>Eukaryota</taxon>
        <taxon>Discoba</taxon>
        <taxon>Euglenozoa</taxon>
        <taxon>Kinetoplastea</taxon>
        <taxon>Metakinetoplastina</taxon>
        <taxon>Trypanosomatida</taxon>
        <taxon>Trypanosomatidae</taxon>
        <taxon>Strigomonadinae</taxon>
        <taxon>Angomonas</taxon>
    </lineage>
</organism>
<dbReference type="Proteomes" id="UP000515908">
    <property type="component" value="Chromosome 17"/>
</dbReference>
<dbReference type="SUPFAM" id="SSF56349">
    <property type="entry name" value="DNA breaking-rejoining enzymes"/>
    <property type="match status" value="1"/>
</dbReference>
<dbReference type="GO" id="GO:0003677">
    <property type="term" value="F:DNA binding"/>
    <property type="evidence" value="ECO:0007669"/>
    <property type="project" value="InterPro"/>
</dbReference>
<evidence type="ECO:0000313" key="3">
    <source>
        <dbReference type="Proteomes" id="UP000515908"/>
    </source>
</evidence>
<name>A0A7G2CN09_9TRYP</name>
<evidence type="ECO:0000313" key="2">
    <source>
        <dbReference type="EMBL" id="CAD2220301.1"/>
    </source>
</evidence>
<dbReference type="VEuPathDB" id="TriTrypDB:ADEAN_000781600"/>
<dbReference type="EMBL" id="LR877161">
    <property type="protein sequence ID" value="CAD2220301.1"/>
    <property type="molecule type" value="Genomic_DNA"/>
</dbReference>
<keyword evidence="1" id="KW-0233">DNA recombination</keyword>
<dbReference type="GO" id="GO:0006310">
    <property type="term" value="P:DNA recombination"/>
    <property type="evidence" value="ECO:0007669"/>
    <property type="project" value="UniProtKB-KW"/>
</dbReference>
<keyword evidence="3" id="KW-1185">Reference proteome</keyword>
<dbReference type="Gene3D" id="1.10.443.10">
    <property type="entry name" value="Intergrase catalytic core"/>
    <property type="match status" value="1"/>
</dbReference>
<sequence>MGDRTVEQLKKYDKEGKEVFFPLFLKNHWMAGILWESELTVYDSAPCAHLHKLLCRTFERLWPSLRLTFAHSARQVRGINDCGIFALIAFYATYLHVTVPIRDDLPKIVRKFLSSPQRLQMSAEDVVTRMKTILLHGEVEGAGLPEETRERYDRFVQQYKNLKTEFKKNPTLRTVYITIALLSIGEGKDRSCEKHHIASQAGKRHLAPQSLNDLAEVIQLYGFGVFLYGKAERRAEDTLIIGEGKQPGSVFAVQCDVSSQLPKNFGDCVFLAGAEYFKGTKKTRPHYELTWSHKKAVIGVYVNPNSTKRRFTSVKEMESLLAVTSVSADPSRTVSDAPTRVVVDPIAEAVANEVDVTNEIEEEDMSISVDQELDNAEAVPSVVTHQVQHTLPLEDTLSTGVEAPHTFREQGESTFDPSENAGRFFAHFFQVKNRRGGQHDDQGRALWGSVCPRNWVITTSQNPQVSEVVWRGIKKEERDLHLSFLQRVRDMPAEMLPWLPEDTVLTMLQRDAVARNYAWTTFVRKMSMAQSALKNLPVYTTQLEGIDLGRSMVWRSAMTYARKMMQQSETNPPAGVTIHTFKVIYARLRHRSPMTATYLMLMWCSAARAVDIERMKVRDIFIYTQEYPTHVESDRQLTGLDSLQITNLPQETLEMVPITLLMKRGKGAHFRGTYHISTAIPRQDAAVLSELIATRTKSHLLSPDIAVRRREALEVIHAVSPTAYVASIRRSAIQFLAGQGIPQHLMMKISGHTREETYHRYLGDGRLRTREDAQLQELAAVALRPLQQPSN</sequence>
<dbReference type="InterPro" id="IPR011010">
    <property type="entry name" value="DNA_brk_join_enz"/>
</dbReference>
<dbReference type="AlphaFoldDB" id="A0A7G2CN09"/>
<gene>
    <name evidence="2" type="ORF">ADEAN_000781600</name>
</gene>
<proteinExistence type="predicted"/>
<dbReference type="InterPro" id="IPR013762">
    <property type="entry name" value="Integrase-like_cat_sf"/>
</dbReference>
<dbReference type="GO" id="GO:0015074">
    <property type="term" value="P:DNA integration"/>
    <property type="evidence" value="ECO:0007669"/>
    <property type="project" value="InterPro"/>
</dbReference>
<accession>A0A7G2CN09</accession>
<reference evidence="2 3" key="1">
    <citation type="submission" date="2020-08" db="EMBL/GenBank/DDBJ databases">
        <authorList>
            <person name="Newling K."/>
            <person name="Davey J."/>
            <person name="Forrester S."/>
        </authorList>
    </citation>
    <scope>NUCLEOTIDE SEQUENCE [LARGE SCALE GENOMIC DNA]</scope>
    <source>
        <strain evidence="3">Crithidia deanei Carvalho (ATCC PRA-265)</strain>
    </source>
</reference>
<protein>
    <submittedName>
        <fullName evidence="2">Uncharacterized protein</fullName>
    </submittedName>
</protein>
<evidence type="ECO:0000256" key="1">
    <source>
        <dbReference type="ARBA" id="ARBA00023172"/>
    </source>
</evidence>